<comment type="subcellular location">
    <subcellularLocation>
        <location evidence="1">Membrane</location>
        <topology evidence="1">Multi-pass membrane protein</topology>
    </subcellularLocation>
</comment>
<evidence type="ECO:0000256" key="5">
    <source>
        <dbReference type="ARBA" id="ARBA00023136"/>
    </source>
</evidence>
<dbReference type="OrthoDB" id="9612721at2759"/>
<protein>
    <recommendedName>
        <fullName evidence="9">Receptor ligand binding region domain-containing protein</fullName>
    </recommendedName>
</protein>
<feature type="signal peptide" evidence="8">
    <location>
        <begin position="1"/>
        <end position="18"/>
    </location>
</feature>
<dbReference type="InterPro" id="IPR028082">
    <property type="entry name" value="Peripla_BP_I"/>
</dbReference>
<organism evidence="10 11">
    <name type="scientific">Neotoma lepida</name>
    <name type="common">Desert woodrat</name>
    <dbReference type="NCBI Taxonomy" id="56216"/>
    <lineage>
        <taxon>Eukaryota</taxon>
        <taxon>Metazoa</taxon>
        <taxon>Chordata</taxon>
        <taxon>Craniata</taxon>
        <taxon>Vertebrata</taxon>
        <taxon>Euteleostomi</taxon>
        <taxon>Mammalia</taxon>
        <taxon>Eutheria</taxon>
        <taxon>Euarchontoglires</taxon>
        <taxon>Glires</taxon>
        <taxon>Rodentia</taxon>
        <taxon>Myomorpha</taxon>
        <taxon>Muroidea</taxon>
        <taxon>Cricetidae</taxon>
        <taxon>Neotominae</taxon>
        <taxon>Neotoma</taxon>
    </lineage>
</organism>
<dbReference type="InterPro" id="IPR004073">
    <property type="entry name" value="GPCR_3_vmron_rcpt_2"/>
</dbReference>
<evidence type="ECO:0000313" key="11">
    <source>
        <dbReference type="Proteomes" id="UP000092124"/>
    </source>
</evidence>
<keyword evidence="4" id="KW-1133">Transmembrane helix</keyword>
<evidence type="ECO:0000256" key="6">
    <source>
        <dbReference type="ARBA" id="ARBA00023170"/>
    </source>
</evidence>
<dbReference type="PRINTS" id="PR01535">
    <property type="entry name" value="VOMERONASL2R"/>
</dbReference>
<dbReference type="EMBL" id="LZPO01099245">
    <property type="protein sequence ID" value="OBS63654.1"/>
    <property type="molecule type" value="Genomic_DNA"/>
</dbReference>
<dbReference type="SUPFAM" id="SSF53822">
    <property type="entry name" value="Periplasmic binding protein-like I"/>
    <property type="match status" value="1"/>
</dbReference>
<keyword evidence="2" id="KW-0812">Transmembrane</keyword>
<evidence type="ECO:0000256" key="3">
    <source>
        <dbReference type="ARBA" id="ARBA00022729"/>
    </source>
</evidence>
<keyword evidence="6" id="KW-0675">Receptor</keyword>
<evidence type="ECO:0000256" key="2">
    <source>
        <dbReference type="ARBA" id="ARBA00022692"/>
    </source>
</evidence>
<evidence type="ECO:0000256" key="7">
    <source>
        <dbReference type="ARBA" id="ARBA00023180"/>
    </source>
</evidence>
<dbReference type="InterPro" id="IPR000068">
    <property type="entry name" value="GPCR_3_Ca_sens_rcpt-rel"/>
</dbReference>
<feature type="chain" id="PRO_5008345504" description="Receptor ligand binding region domain-containing protein" evidence="8">
    <location>
        <begin position="19"/>
        <end position="433"/>
    </location>
</feature>
<dbReference type="Proteomes" id="UP000092124">
    <property type="component" value="Unassembled WGS sequence"/>
</dbReference>
<gene>
    <name evidence="10" type="ORF">A6R68_07807</name>
</gene>
<sequence>MFTLIFLFLLLNIPLIVSSFIHPRCFWKLKQNKSKDGDLLTGCIFILERVKWPVKKENFNHILNVQIPTASYKFALALAFSIDEVNRNPDLLPNMSLAFELAAGCLSVSQLRSLIHHSQQSQEARPDYVCENKIGCRVLLSGPYWATSVIMQKVLDLYQSQQVLQLTYGPFHPFLSDHEQFPYLYQMAPKDTSLAQAMISLMLHFSWHWIGLAISNDEQGTQFLSHLRTEMEENTVCLAFVNMIPDNMHLYMSRAEVYYNQIMTSSANVVIIYGDTGSTLAVSFRMWKSLGIQKIWVTTSQWDDTTSNRDFKLDSSLGTIAFAHHHAEISGFKSFVQTLTHLRYSHKHLARIEWMKFNCEVSESKWKTLKNCSSNASLKWLMVQTSDMAFSDGSYDIYNAVYAVAHALHDILLQQVDNQSVNNGKEHSSNCLK</sequence>
<feature type="non-terminal residue" evidence="10">
    <location>
        <position position="433"/>
    </location>
</feature>
<keyword evidence="5" id="KW-0472">Membrane</keyword>
<accession>A0A1A6GCR5</accession>
<dbReference type="GO" id="GO:0005886">
    <property type="term" value="C:plasma membrane"/>
    <property type="evidence" value="ECO:0007669"/>
    <property type="project" value="TreeGrafter"/>
</dbReference>
<evidence type="ECO:0000256" key="8">
    <source>
        <dbReference type="SAM" id="SignalP"/>
    </source>
</evidence>
<comment type="caution">
    <text evidence="10">The sequence shown here is derived from an EMBL/GenBank/DDBJ whole genome shotgun (WGS) entry which is preliminary data.</text>
</comment>
<dbReference type="AlphaFoldDB" id="A0A1A6GCR5"/>
<dbReference type="PRINTS" id="PR00248">
    <property type="entry name" value="GPCRMGR"/>
</dbReference>
<keyword evidence="7" id="KW-0325">Glycoprotein</keyword>
<dbReference type="FunFam" id="3.40.50.2300:FF:000024">
    <property type="entry name" value="Vomeronasal 2, receptor 73"/>
    <property type="match status" value="1"/>
</dbReference>
<evidence type="ECO:0000259" key="9">
    <source>
        <dbReference type="Pfam" id="PF01094"/>
    </source>
</evidence>
<dbReference type="GO" id="GO:0004930">
    <property type="term" value="F:G protein-coupled receptor activity"/>
    <property type="evidence" value="ECO:0007669"/>
    <property type="project" value="InterPro"/>
</dbReference>
<dbReference type="Pfam" id="PF01094">
    <property type="entry name" value="ANF_receptor"/>
    <property type="match status" value="1"/>
</dbReference>
<name>A0A1A6GCR5_NEOLE</name>
<evidence type="ECO:0000256" key="4">
    <source>
        <dbReference type="ARBA" id="ARBA00022989"/>
    </source>
</evidence>
<dbReference type="Gene3D" id="3.40.50.2300">
    <property type="match status" value="2"/>
</dbReference>
<evidence type="ECO:0000256" key="1">
    <source>
        <dbReference type="ARBA" id="ARBA00004141"/>
    </source>
</evidence>
<reference evidence="10 11" key="1">
    <citation type="submission" date="2016-06" db="EMBL/GenBank/DDBJ databases">
        <title>The Draft Genome Sequence and Annotation of the Desert Woodrat Neotoma lepida.</title>
        <authorList>
            <person name="Campbell M."/>
            <person name="Oakeson K.F."/>
            <person name="Yandell M."/>
            <person name="Halpert J.R."/>
            <person name="Dearing D."/>
        </authorList>
    </citation>
    <scope>NUCLEOTIDE SEQUENCE [LARGE SCALE GENOMIC DNA]</scope>
    <source>
        <strain evidence="10">417</strain>
        <tissue evidence="10">Liver</tissue>
    </source>
</reference>
<dbReference type="InterPro" id="IPR001828">
    <property type="entry name" value="ANF_lig-bd_rcpt"/>
</dbReference>
<proteinExistence type="predicted"/>
<dbReference type="STRING" id="56216.A0A1A6GCR5"/>
<dbReference type="InterPro" id="IPR000337">
    <property type="entry name" value="GPCR_3"/>
</dbReference>
<evidence type="ECO:0000313" key="10">
    <source>
        <dbReference type="EMBL" id="OBS63654.1"/>
    </source>
</evidence>
<dbReference type="PANTHER" id="PTHR24061:SF403">
    <property type="entry name" value="VOMERONASAL 2, RECEPTOR 113-RELATED"/>
    <property type="match status" value="1"/>
</dbReference>
<feature type="domain" description="Receptor ligand binding region" evidence="9">
    <location>
        <begin position="76"/>
        <end position="427"/>
    </location>
</feature>
<dbReference type="PANTHER" id="PTHR24061">
    <property type="entry name" value="CALCIUM-SENSING RECEPTOR-RELATED"/>
    <property type="match status" value="1"/>
</dbReference>
<keyword evidence="11" id="KW-1185">Reference proteome</keyword>
<keyword evidence="3 8" id="KW-0732">Signal</keyword>